<dbReference type="Proteomes" id="UP001164439">
    <property type="component" value="Chromosome"/>
</dbReference>
<accession>A0ABY7K6V5</accession>
<feature type="transmembrane region" description="Helical" evidence="1">
    <location>
        <begin position="6"/>
        <end position="23"/>
    </location>
</feature>
<sequence length="79" mass="8381">MPPLSLIALAIGFIAVVGTLFGLPDRWFFGLLSLTCMISGAQVAYYDLRAWAVAFLATGMLLAVAAAVAAIRAARRRNP</sequence>
<feature type="transmembrane region" description="Helical" evidence="1">
    <location>
        <begin position="28"/>
        <end position="45"/>
    </location>
</feature>
<keyword evidence="1" id="KW-0472">Membrane</keyword>
<evidence type="ECO:0000313" key="2">
    <source>
        <dbReference type="EMBL" id="WAZ20222.1"/>
    </source>
</evidence>
<keyword evidence="1" id="KW-0812">Transmembrane</keyword>
<name>A0ABY7K6V5_9ACTN</name>
<proteinExistence type="predicted"/>
<keyword evidence="3" id="KW-1185">Reference proteome</keyword>
<keyword evidence="1" id="KW-1133">Transmembrane helix</keyword>
<feature type="transmembrane region" description="Helical" evidence="1">
    <location>
        <begin position="51"/>
        <end position="71"/>
    </location>
</feature>
<reference evidence="2" key="1">
    <citation type="submission" date="2022-12" db="EMBL/GenBank/DDBJ databases">
        <authorList>
            <person name="Ruckert C."/>
            <person name="Busche T."/>
            <person name="Kalinowski J."/>
            <person name="Wittmann C."/>
        </authorList>
    </citation>
    <scope>NUCLEOTIDE SEQUENCE</scope>
    <source>
        <strain evidence="2">DSM 40467</strain>
    </source>
</reference>
<gene>
    <name evidence="2" type="ORF">STRCI_001323</name>
</gene>
<organism evidence="2 3">
    <name type="scientific">Streptomyces cinnabarinus</name>
    <dbReference type="NCBI Taxonomy" id="67287"/>
    <lineage>
        <taxon>Bacteria</taxon>
        <taxon>Bacillati</taxon>
        <taxon>Actinomycetota</taxon>
        <taxon>Actinomycetes</taxon>
        <taxon>Kitasatosporales</taxon>
        <taxon>Streptomycetaceae</taxon>
        <taxon>Streptomyces</taxon>
    </lineage>
</organism>
<evidence type="ECO:0000313" key="3">
    <source>
        <dbReference type="Proteomes" id="UP001164439"/>
    </source>
</evidence>
<dbReference type="RefSeq" id="WP_269657910.1">
    <property type="nucleotide sequence ID" value="NZ_CP114413.1"/>
</dbReference>
<dbReference type="EMBL" id="CP114413">
    <property type="protein sequence ID" value="WAZ20222.1"/>
    <property type="molecule type" value="Genomic_DNA"/>
</dbReference>
<protein>
    <submittedName>
        <fullName evidence="2">Uncharacterized protein</fullName>
    </submittedName>
</protein>
<evidence type="ECO:0000256" key="1">
    <source>
        <dbReference type="SAM" id="Phobius"/>
    </source>
</evidence>